<dbReference type="PANTHER" id="PTHR34568:SF1">
    <property type="entry name" value="DNA BINDING PROTEIN"/>
    <property type="match status" value="1"/>
</dbReference>
<dbReference type="EMBL" id="JACEFO010002416">
    <property type="protein sequence ID" value="KAF8661157.1"/>
    <property type="molecule type" value="Genomic_DNA"/>
</dbReference>
<evidence type="ECO:0000256" key="1">
    <source>
        <dbReference type="SAM" id="MobiDB-lite"/>
    </source>
</evidence>
<dbReference type="AlphaFoldDB" id="A0A835E086"/>
<keyword evidence="4" id="KW-1185">Reference proteome</keyword>
<protein>
    <recommendedName>
        <fullName evidence="2">AT3G52170-like helix-turn-helix domain-containing protein</fullName>
    </recommendedName>
</protein>
<dbReference type="PANTHER" id="PTHR34568">
    <property type="entry name" value="RRM DOMAIN-CONTAINING PROTEIN"/>
    <property type="match status" value="1"/>
</dbReference>
<evidence type="ECO:0000313" key="4">
    <source>
        <dbReference type="Proteomes" id="UP000636709"/>
    </source>
</evidence>
<evidence type="ECO:0000259" key="2">
    <source>
        <dbReference type="Pfam" id="PF25896"/>
    </source>
</evidence>
<feature type="compositionally biased region" description="Polar residues" evidence="1">
    <location>
        <begin position="358"/>
        <end position="368"/>
    </location>
</feature>
<dbReference type="InterPro" id="IPR058941">
    <property type="entry name" value="HTH_AT3G52170-like"/>
</dbReference>
<name>A0A835E086_9POAL</name>
<dbReference type="InterPro" id="IPR058942">
    <property type="entry name" value="AT3G52170-like"/>
</dbReference>
<gene>
    <name evidence="3" type="ORF">HU200_057267</name>
</gene>
<feature type="compositionally biased region" description="Basic and acidic residues" evidence="1">
    <location>
        <begin position="394"/>
        <end position="417"/>
    </location>
</feature>
<sequence length="454" mass="48257">MKAAAGTVSWVAAPPSVLGRCGGGGGSVNGRACGGGGGGGGGAGVRGAGVVRCCARAPEKRPPRVRKSKEERREMVESFINSYRVAHDGKFPSVNLTHKEVGGSYYIVREIVRDVIQENRVLGPGGLDATPLSFEDCSDSSESSMKHELGQDNIEIMDLSYDGQVDKESFSLQNNSISTETLLGSSNILEAGVLKSVVQNGSAAGTTFLEANLEKQDEVLSGGSIEVSLSGSEEQDLSFAHVSDSDKNNALNSQVDAHEGMGSFVTDTVIISSESASAYETNGVHLREHEMLPNDNLGGTNDNVVDDVQSVDGQISTTVSANPINDFISEAEVTTKTIEASKEHSLQDELEQPLLDTSCGQQENNGSPISHPASDTEGLLHTEDQQSVVEVNETEFKKSTSGVTKEEVEATDTRHEQGQSTTTTISRHALCLITLRCMLNVYNFLHASQKATVY</sequence>
<evidence type="ECO:0000313" key="3">
    <source>
        <dbReference type="EMBL" id="KAF8661157.1"/>
    </source>
</evidence>
<feature type="region of interest" description="Disordered" evidence="1">
    <location>
        <begin position="357"/>
        <end position="380"/>
    </location>
</feature>
<proteinExistence type="predicted"/>
<dbReference type="Pfam" id="PF25896">
    <property type="entry name" value="HTH_AT3G52170"/>
    <property type="match status" value="1"/>
</dbReference>
<organism evidence="3 4">
    <name type="scientific">Digitaria exilis</name>
    <dbReference type="NCBI Taxonomy" id="1010633"/>
    <lineage>
        <taxon>Eukaryota</taxon>
        <taxon>Viridiplantae</taxon>
        <taxon>Streptophyta</taxon>
        <taxon>Embryophyta</taxon>
        <taxon>Tracheophyta</taxon>
        <taxon>Spermatophyta</taxon>
        <taxon>Magnoliopsida</taxon>
        <taxon>Liliopsida</taxon>
        <taxon>Poales</taxon>
        <taxon>Poaceae</taxon>
        <taxon>PACMAD clade</taxon>
        <taxon>Panicoideae</taxon>
        <taxon>Panicodae</taxon>
        <taxon>Paniceae</taxon>
        <taxon>Anthephorinae</taxon>
        <taxon>Digitaria</taxon>
    </lineage>
</organism>
<feature type="region of interest" description="Disordered" evidence="1">
    <location>
        <begin position="394"/>
        <end position="420"/>
    </location>
</feature>
<accession>A0A835E086</accession>
<dbReference type="Proteomes" id="UP000636709">
    <property type="component" value="Unassembled WGS sequence"/>
</dbReference>
<feature type="domain" description="AT3G52170-like helix-turn-helix" evidence="2">
    <location>
        <begin position="68"/>
        <end position="116"/>
    </location>
</feature>
<reference evidence="3" key="1">
    <citation type="submission" date="2020-07" db="EMBL/GenBank/DDBJ databases">
        <title>Genome sequence and genetic diversity analysis of an under-domesticated orphan crop, white fonio (Digitaria exilis).</title>
        <authorList>
            <person name="Bennetzen J.L."/>
            <person name="Chen S."/>
            <person name="Ma X."/>
            <person name="Wang X."/>
            <person name="Yssel A.E.J."/>
            <person name="Chaluvadi S.R."/>
            <person name="Johnson M."/>
            <person name="Gangashetty P."/>
            <person name="Hamidou F."/>
            <person name="Sanogo M.D."/>
            <person name="Zwaenepoel A."/>
            <person name="Wallace J."/>
            <person name="Van De Peer Y."/>
            <person name="Van Deynze A."/>
        </authorList>
    </citation>
    <scope>NUCLEOTIDE SEQUENCE</scope>
    <source>
        <tissue evidence="3">Leaves</tissue>
    </source>
</reference>
<comment type="caution">
    <text evidence="3">The sequence shown here is derived from an EMBL/GenBank/DDBJ whole genome shotgun (WGS) entry which is preliminary data.</text>
</comment>
<dbReference type="OrthoDB" id="787154at2759"/>